<dbReference type="Pfam" id="PF00339">
    <property type="entry name" value="Arrestin_N"/>
    <property type="match status" value="1"/>
</dbReference>
<dbReference type="Gene3D" id="2.60.40.840">
    <property type="match status" value="1"/>
</dbReference>
<dbReference type="RefSeq" id="XP_050507367.1">
    <property type="nucleotide sequence ID" value="XM_050651410.1"/>
</dbReference>
<dbReference type="Pfam" id="PF02752">
    <property type="entry name" value="Arrestin_C"/>
    <property type="match status" value="1"/>
</dbReference>
<feature type="compositionally biased region" description="Basic and acidic residues" evidence="3">
    <location>
        <begin position="607"/>
        <end position="618"/>
    </location>
</feature>
<dbReference type="Gene3D" id="2.60.40.640">
    <property type="match status" value="1"/>
</dbReference>
<keyword evidence="2" id="KW-0716">Sensory transduction</keyword>
<dbReference type="GeneID" id="114326149"/>
<protein>
    <recommendedName>
        <fullName evidence="4">Arrestin C-terminal-like domain-containing protein</fullName>
    </recommendedName>
</protein>
<dbReference type="EnsemblMetazoa" id="XM_050651412.1">
    <property type="protein sequence ID" value="XP_050507369.1"/>
    <property type="gene ID" value="LOC114326149"/>
</dbReference>
<dbReference type="SUPFAM" id="SSF81296">
    <property type="entry name" value="E set domains"/>
    <property type="match status" value="2"/>
</dbReference>
<feature type="region of interest" description="Disordered" evidence="3">
    <location>
        <begin position="1"/>
        <end position="22"/>
    </location>
</feature>
<proteinExistence type="inferred from homology"/>
<dbReference type="PRINTS" id="PR00309">
    <property type="entry name" value="ARRESTIN"/>
</dbReference>
<dbReference type="InterPro" id="IPR000698">
    <property type="entry name" value="Arrestin"/>
</dbReference>
<organism evidence="5 6">
    <name type="scientific">Diabrotica virgifera virgifera</name>
    <name type="common">western corn rootworm</name>
    <dbReference type="NCBI Taxonomy" id="50390"/>
    <lineage>
        <taxon>Eukaryota</taxon>
        <taxon>Metazoa</taxon>
        <taxon>Ecdysozoa</taxon>
        <taxon>Arthropoda</taxon>
        <taxon>Hexapoda</taxon>
        <taxon>Insecta</taxon>
        <taxon>Pterygota</taxon>
        <taxon>Neoptera</taxon>
        <taxon>Endopterygota</taxon>
        <taxon>Coleoptera</taxon>
        <taxon>Polyphaga</taxon>
        <taxon>Cucujiformia</taxon>
        <taxon>Chrysomeloidea</taxon>
        <taxon>Chrysomelidae</taxon>
        <taxon>Galerucinae</taxon>
        <taxon>Diabroticina</taxon>
        <taxon>Diabroticites</taxon>
        <taxon>Diabrotica</taxon>
    </lineage>
</organism>
<evidence type="ECO:0000256" key="1">
    <source>
        <dbReference type="ARBA" id="ARBA00005298"/>
    </source>
</evidence>
<dbReference type="InterPro" id="IPR011022">
    <property type="entry name" value="Arrestin_C-like"/>
</dbReference>
<dbReference type="InterPro" id="IPR011021">
    <property type="entry name" value="Arrestin-like_N"/>
</dbReference>
<feature type="compositionally biased region" description="Basic and acidic residues" evidence="3">
    <location>
        <begin position="565"/>
        <end position="579"/>
    </location>
</feature>
<evidence type="ECO:0000256" key="3">
    <source>
        <dbReference type="SAM" id="MobiDB-lite"/>
    </source>
</evidence>
<feature type="region of interest" description="Disordered" evidence="3">
    <location>
        <begin position="564"/>
        <end position="618"/>
    </location>
</feature>
<dbReference type="InterPro" id="IPR014752">
    <property type="entry name" value="Arrestin-like_C"/>
</dbReference>
<evidence type="ECO:0000259" key="4">
    <source>
        <dbReference type="SMART" id="SM01017"/>
    </source>
</evidence>
<accession>A0ABM5KB06</accession>
<dbReference type="EnsemblMetazoa" id="XM_050651411.1">
    <property type="protein sequence ID" value="XP_050507368.1"/>
    <property type="gene ID" value="LOC114326149"/>
</dbReference>
<feature type="compositionally biased region" description="Polar residues" evidence="3">
    <location>
        <begin position="1"/>
        <end position="11"/>
    </location>
</feature>
<feature type="domain" description="Arrestin C-terminal-like" evidence="4">
    <location>
        <begin position="393"/>
        <end position="551"/>
    </location>
</feature>
<dbReference type="InterPro" id="IPR014756">
    <property type="entry name" value="Ig_E-set"/>
</dbReference>
<name>A0ABM5KB06_DIAVI</name>
<evidence type="ECO:0000313" key="6">
    <source>
        <dbReference type="Proteomes" id="UP001652700"/>
    </source>
</evidence>
<dbReference type="RefSeq" id="XP_050507369.1">
    <property type="nucleotide sequence ID" value="XM_050651412.1"/>
</dbReference>
<evidence type="ECO:0000313" key="5">
    <source>
        <dbReference type="EnsemblMetazoa" id="XP_050507369.1"/>
    </source>
</evidence>
<evidence type="ECO:0000256" key="2">
    <source>
        <dbReference type="ARBA" id="ARBA00022606"/>
    </source>
</evidence>
<dbReference type="SMART" id="SM01017">
    <property type="entry name" value="Arrestin_C"/>
    <property type="match status" value="1"/>
</dbReference>
<dbReference type="PANTHER" id="PTHR11792:SF18">
    <property type="entry name" value="FI20035P1"/>
    <property type="match status" value="1"/>
</dbReference>
<sequence length="618" mass="68615">MPLFANMTSDDSPAADGITTADTTKCQHEKLELEAGAEKEEKDEKAATQIPDGMSAQRVYKKVSPNQKLTLYLSSRDLVVSPNGIDPIQGILLVDPEFVEERKVYGQVTLTFRYGREDEEVMGLKFCNEAIMCIAQLYPPTPVVEEMVTPLQEALMKRLGEHAYPFTMTITPFAPPSVQLVPAKEYHGAPIGTCYDFRAYVDRVDEKLLRRSTIRMGIRVVQRAFAPPSPHMYVPGGSGKTGRERAKHNRKALLFGLKTTPMDVTCPKSEKESKNLHILGNFENQENQGKRPHYDKTIINEKFLDKGALSARPSGLEMDIDKDQDVRQGNGGENAKISGKENADTNAGDVEIKERKVTDILRNTCVARRLSLAQYVANVPCPKACTEKLYLLSEGKICLTATLNKAIYSHGEDVNVTIHIDNKSNKTVKRLKVFIVQHVDVCMFSNGKFKNVVALHNAKHDCPIHSNTVFEKTYSLVPIKGATKNWIALEESYNRTGASLASTVTSPRNAPDDRNVFAIYVSYYVKVKLLVNRMGGDLSLKLPFTLMHTCCDLEQTQIEVLASEKPPEASTPEKIHPDLQPRSNDQGDEEPGGSRAAAADINSVPYCKEDVKPEKDGT</sequence>
<dbReference type="InterPro" id="IPR014753">
    <property type="entry name" value="Arrestin_N"/>
</dbReference>
<dbReference type="Proteomes" id="UP001652700">
    <property type="component" value="Unplaced"/>
</dbReference>
<comment type="similarity">
    <text evidence="1">Belongs to the arrestin family.</text>
</comment>
<keyword evidence="6" id="KW-1185">Reference proteome</keyword>
<reference evidence="5" key="1">
    <citation type="submission" date="2025-05" db="UniProtKB">
        <authorList>
            <consortium name="EnsemblMetazoa"/>
        </authorList>
    </citation>
    <scope>IDENTIFICATION</scope>
</reference>
<dbReference type="EnsemblMetazoa" id="XM_050651410.1">
    <property type="protein sequence ID" value="XP_050507367.1"/>
    <property type="gene ID" value="LOC114326149"/>
</dbReference>
<dbReference type="PANTHER" id="PTHR11792">
    <property type="entry name" value="ARRESTIN"/>
    <property type="match status" value="1"/>
</dbReference>
<dbReference type="RefSeq" id="XP_050507368.1">
    <property type="nucleotide sequence ID" value="XM_050651411.1"/>
</dbReference>
<feature type="region of interest" description="Disordered" evidence="3">
    <location>
        <begin position="323"/>
        <end position="346"/>
    </location>
</feature>